<dbReference type="PROSITE" id="PS01229">
    <property type="entry name" value="COF_2"/>
    <property type="match status" value="1"/>
</dbReference>
<reference evidence="1" key="1">
    <citation type="submission" date="2020-08" db="EMBL/GenBank/DDBJ databases">
        <title>Genome public.</title>
        <authorList>
            <person name="Liu C."/>
            <person name="Sun Q."/>
        </authorList>
    </citation>
    <scope>NUCLEOTIDE SEQUENCE</scope>
    <source>
        <strain evidence="1">NSJ-15</strain>
    </source>
</reference>
<evidence type="ECO:0000313" key="2">
    <source>
        <dbReference type="Proteomes" id="UP000632659"/>
    </source>
</evidence>
<dbReference type="EMBL" id="JACRTL010000001">
    <property type="protein sequence ID" value="MBC8609964.1"/>
    <property type="molecule type" value="Genomic_DNA"/>
</dbReference>
<protein>
    <submittedName>
        <fullName evidence="1">HAD family phosphatase</fullName>
    </submittedName>
</protein>
<sequence>MKYKLLALDIDGTLTNSEKKITPKTKEVLEQIQRAGVKVILASGRPLAGLIGIAEELKLKEYGGYLLCFNGGRIVDYRTQEAICDFTLPQEQLGKLADLAKEYNVALMSYEGDDVITESPEDPYIQYEARINGLGLRKIENFREYVTFPVNKCLMMADGDYLGEVEPKIAGRMPELMMYRSEPFFLEVVPRGVDKASSLDLMLKRLGYSREELACCGDGFNDLSMIRFAGFGVAMANAQAPVKEAADFVTRSNDEDGIAYMIEKFF</sequence>
<dbReference type="AlphaFoldDB" id="A0A8J6NZP9"/>
<dbReference type="PANTHER" id="PTHR10000:SF8">
    <property type="entry name" value="HAD SUPERFAMILY HYDROLASE-LIKE, TYPE 3"/>
    <property type="match status" value="1"/>
</dbReference>
<dbReference type="InterPro" id="IPR006379">
    <property type="entry name" value="HAD-SF_hydro_IIB"/>
</dbReference>
<dbReference type="SFLD" id="SFLDS00003">
    <property type="entry name" value="Haloacid_Dehalogenase"/>
    <property type="match status" value="1"/>
</dbReference>
<dbReference type="NCBIfam" id="TIGR01484">
    <property type="entry name" value="HAD-SF-IIB"/>
    <property type="match status" value="1"/>
</dbReference>
<evidence type="ECO:0000313" key="1">
    <source>
        <dbReference type="EMBL" id="MBC8609964.1"/>
    </source>
</evidence>
<dbReference type="PANTHER" id="PTHR10000">
    <property type="entry name" value="PHOSPHOSERINE PHOSPHATASE"/>
    <property type="match status" value="1"/>
</dbReference>
<dbReference type="Gene3D" id="3.30.1240.10">
    <property type="match status" value="1"/>
</dbReference>
<organism evidence="1 2">
    <name type="scientific">Massiliimalia timonensis</name>
    <dbReference type="NCBI Taxonomy" id="1987501"/>
    <lineage>
        <taxon>Bacteria</taxon>
        <taxon>Bacillati</taxon>
        <taxon>Bacillota</taxon>
        <taxon>Clostridia</taxon>
        <taxon>Eubacteriales</taxon>
        <taxon>Oscillospiraceae</taxon>
        <taxon>Massiliimalia</taxon>
    </lineage>
</organism>
<dbReference type="InterPro" id="IPR000150">
    <property type="entry name" value="Cof"/>
</dbReference>
<dbReference type="InterPro" id="IPR036412">
    <property type="entry name" value="HAD-like_sf"/>
</dbReference>
<accession>A0A8J6NZP9</accession>
<dbReference type="Gene3D" id="3.40.50.1000">
    <property type="entry name" value="HAD superfamily/HAD-like"/>
    <property type="match status" value="1"/>
</dbReference>
<name>A0A8J6NZP9_9FIRM</name>
<dbReference type="CDD" id="cd07516">
    <property type="entry name" value="HAD_Pase"/>
    <property type="match status" value="1"/>
</dbReference>
<comment type="caution">
    <text evidence="1">The sequence shown here is derived from an EMBL/GenBank/DDBJ whole genome shotgun (WGS) entry which is preliminary data.</text>
</comment>
<dbReference type="Proteomes" id="UP000632659">
    <property type="component" value="Unassembled WGS sequence"/>
</dbReference>
<dbReference type="InterPro" id="IPR023214">
    <property type="entry name" value="HAD_sf"/>
</dbReference>
<dbReference type="SFLD" id="SFLDG01144">
    <property type="entry name" value="C2.B.4:_PGP_Like"/>
    <property type="match status" value="1"/>
</dbReference>
<dbReference type="RefSeq" id="WP_178085671.1">
    <property type="nucleotide sequence ID" value="NZ_JACRTL010000001.1"/>
</dbReference>
<dbReference type="GO" id="GO:0000287">
    <property type="term" value="F:magnesium ion binding"/>
    <property type="evidence" value="ECO:0007669"/>
    <property type="project" value="TreeGrafter"/>
</dbReference>
<dbReference type="NCBIfam" id="TIGR00099">
    <property type="entry name" value="Cof-subfamily"/>
    <property type="match status" value="1"/>
</dbReference>
<proteinExistence type="predicted"/>
<dbReference type="SUPFAM" id="SSF56784">
    <property type="entry name" value="HAD-like"/>
    <property type="match status" value="1"/>
</dbReference>
<keyword evidence="2" id="KW-1185">Reference proteome</keyword>
<dbReference type="SFLD" id="SFLDG01140">
    <property type="entry name" value="C2.B:_Phosphomannomutase_and_P"/>
    <property type="match status" value="1"/>
</dbReference>
<gene>
    <name evidence="1" type="ORF">H8702_02365</name>
</gene>
<dbReference type="GO" id="GO:0005829">
    <property type="term" value="C:cytosol"/>
    <property type="evidence" value="ECO:0007669"/>
    <property type="project" value="TreeGrafter"/>
</dbReference>
<dbReference type="Pfam" id="PF08282">
    <property type="entry name" value="Hydrolase_3"/>
    <property type="match status" value="1"/>
</dbReference>
<dbReference type="GO" id="GO:0016791">
    <property type="term" value="F:phosphatase activity"/>
    <property type="evidence" value="ECO:0007669"/>
    <property type="project" value="TreeGrafter"/>
</dbReference>